<accession>A0A255HAZ8</accession>
<keyword evidence="2" id="KW-0456">Lyase</keyword>
<dbReference type="Gene3D" id="1.10.12.10">
    <property type="entry name" value="Lyase 2-enoyl-coa Hydratase, Chain A, domain 2"/>
    <property type="match status" value="1"/>
</dbReference>
<reference evidence="5 6" key="1">
    <citation type="submission" date="2017-07" db="EMBL/GenBank/DDBJ databases">
        <title>Draft whole genome sequences of clinical Proprionibacteriaceae strains.</title>
        <authorList>
            <person name="Bernier A.-M."/>
            <person name="Bernard K."/>
            <person name="Domingo M.-C."/>
        </authorList>
    </citation>
    <scope>NUCLEOTIDE SEQUENCE [LARGE SCALE GENOMIC DNA]</scope>
    <source>
        <strain evidence="5 6">NML 130396</strain>
    </source>
</reference>
<comment type="similarity">
    <text evidence="1">Belongs to the enoyl-CoA hydratase/isomerase family.</text>
</comment>
<dbReference type="Pfam" id="PF00378">
    <property type="entry name" value="ECH_1"/>
    <property type="match status" value="1"/>
</dbReference>
<gene>
    <name evidence="5" type="ORF">CGZ93_03085</name>
</gene>
<dbReference type="OrthoDB" id="8452484at2"/>
<keyword evidence="6" id="KW-1185">Reference proteome</keyword>
<comment type="catalytic activity">
    <reaction evidence="4">
        <text>a 4-saturated-(3S)-3-hydroxyacyl-CoA = a (3E)-enoyl-CoA + H2O</text>
        <dbReference type="Rhea" id="RHEA:20724"/>
        <dbReference type="ChEBI" id="CHEBI:15377"/>
        <dbReference type="ChEBI" id="CHEBI:58521"/>
        <dbReference type="ChEBI" id="CHEBI:137480"/>
        <dbReference type="EC" id="4.2.1.17"/>
    </reaction>
</comment>
<dbReference type="Proteomes" id="UP000216311">
    <property type="component" value="Unassembled WGS sequence"/>
</dbReference>
<dbReference type="GO" id="GO:0004300">
    <property type="term" value="F:enoyl-CoA hydratase activity"/>
    <property type="evidence" value="ECO:0007669"/>
    <property type="project" value="UniProtKB-EC"/>
</dbReference>
<dbReference type="GO" id="GO:0006635">
    <property type="term" value="P:fatty acid beta-oxidation"/>
    <property type="evidence" value="ECO:0007669"/>
    <property type="project" value="TreeGrafter"/>
</dbReference>
<dbReference type="PANTHER" id="PTHR11941">
    <property type="entry name" value="ENOYL-COA HYDRATASE-RELATED"/>
    <property type="match status" value="1"/>
</dbReference>
<evidence type="ECO:0000256" key="4">
    <source>
        <dbReference type="ARBA" id="ARBA00023717"/>
    </source>
</evidence>
<dbReference type="Gene3D" id="3.90.226.10">
    <property type="entry name" value="2-enoyl-CoA Hydratase, Chain A, domain 1"/>
    <property type="match status" value="1"/>
</dbReference>
<dbReference type="CDD" id="cd06558">
    <property type="entry name" value="crotonase-like"/>
    <property type="match status" value="1"/>
</dbReference>
<evidence type="ECO:0000256" key="2">
    <source>
        <dbReference type="ARBA" id="ARBA00023239"/>
    </source>
</evidence>
<sequence length="260" mass="27499">MSDTVLLENREGVSWITINRPDSMNALDPATHEKLRGALQAADVDPDTRAIVLTGAGHKAFCAGGDVKGMVGETSFGGADRVLSVGRDLIDILTRLEKPIIAAVNGVAVGLGATIALMCDITYLADTARIGDRHVNVGLVAGDGGAAIWPMLIGPSRAKEFLMTGRLMPAEEAERIGLVSRSVPAAELLDTVAALAGELAALPPYAVRATKLSINKMMQLQVAQLMDLSLAYEHLSMKSADHQEALQAFLEKRPGTYTGR</sequence>
<evidence type="ECO:0000256" key="1">
    <source>
        <dbReference type="ARBA" id="ARBA00005254"/>
    </source>
</evidence>
<dbReference type="InterPro" id="IPR029045">
    <property type="entry name" value="ClpP/crotonase-like_dom_sf"/>
</dbReference>
<dbReference type="InterPro" id="IPR014748">
    <property type="entry name" value="Enoyl-CoA_hydra_C"/>
</dbReference>
<dbReference type="InterPro" id="IPR001753">
    <property type="entry name" value="Enoyl-CoA_hydra/iso"/>
</dbReference>
<dbReference type="AlphaFoldDB" id="A0A255HAZ8"/>
<organism evidence="5 6">
    <name type="scientific">Enemella dayhoffiae</name>
    <dbReference type="NCBI Taxonomy" id="2016507"/>
    <lineage>
        <taxon>Bacteria</taxon>
        <taxon>Bacillati</taxon>
        <taxon>Actinomycetota</taxon>
        <taxon>Actinomycetes</taxon>
        <taxon>Propionibacteriales</taxon>
        <taxon>Propionibacteriaceae</taxon>
        <taxon>Enemella</taxon>
    </lineage>
</organism>
<evidence type="ECO:0000256" key="3">
    <source>
        <dbReference type="ARBA" id="ARBA00023709"/>
    </source>
</evidence>
<dbReference type="EMBL" id="NMVQ01000002">
    <property type="protein sequence ID" value="OYO24692.1"/>
    <property type="molecule type" value="Genomic_DNA"/>
</dbReference>
<comment type="catalytic activity">
    <reaction evidence="3">
        <text>a (3S)-3-hydroxyacyl-CoA = a (2E)-enoyl-CoA + H2O</text>
        <dbReference type="Rhea" id="RHEA:16105"/>
        <dbReference type="ChEBI" id="CHEBI:15377"/>
        <dbReference type="ChEBI" id="CHEBI:57318"/>
        <dbReference type="ChEBI" id="CHEBI:58856"/>
        <dbReference type="EC" id="4.2.1.17"/>
    </reaction>
</comment>
<evidence type="ECO:0000313" key="6">
    <source>
        <dbReference type="Proteomes" id="UP000216311"/>
    </source>
</evidence>
<proteinExistence type="inferred from homology"/>
<dbReference type="PANTHER" id="PTHR11941:SF54">
    <property type="entry name" value="ENOYL-COA HYDRATASE, MITOCHONDRIAL"/>
    <property type="match status" value="1"/>
</dbReference>
<protein>
    <submittedName>
        <fullName evidence="5">Enoyl-CoA hydratase</fullName>
    </submittedName>
</protein>
<dbReference type="RefSeq" id="WP_094362686.1">
    <property type="nucleotide sequence ID" value="NZ_NMVQ01000002.1"/>
</dbReference>
<evidence type="ECO:0000313" key="5">
    <source>
        <dbReference type="EMBL" id="OYO24692.1"/>
    </source>
</evidence>
<comment type="caution">
    <text evidence="5">The sequence shown here is derived from an EMBL/GenBank/DDBJ whole genome shotgun (WGS) entry which is preliminary data.</text>
</comment>
<name>A0A255HAZ8_9ACTN</name>
<dbReference type="SUPFAM" id="SSF52096">
    <property type="entry name" value="ClpP/crotonase"/>
    <property type="match status" value="1"/>
</dbReference>